<dbReference type="Pfam" id="PF00300">
    <property type="entry name" value="His_Phos_1"/>
    <property type="match status" value="1"/>
</dbReference>
<evidence type="ECO:0000256" key="2">
    <source>
        <dbReference type="SAM" id="MobiDB-lite"/>
    </source>
</evidence>
<dbReference type="GO" id="GO:0005737">
    <property type="term" value="C:cytoplasm"/>
    <property type="evidence" value="ECO:0007669"/>
    <property type="project" value="TreeGrafter"/>
</dbReference>
<dbReference type="AlphaFoldDB" id="A0A401ZAF2"/>
<proteinExistence type="predicted"/>
<feature type="binding site" evidence="1">
    <location>
        <position position="60"/>
    </location>
    <ligand>
        <name>substrate</name>
    </ligand>
</feature>
<dbReference type="PANTHER" id="PTHR48100">
    <property type="entry name" value="BROAD-SPECIFICITY PHOSPHATASE YOR283W-RELATED"/>
    <property type="match status" value="1"/>
</dbReference>
<feature type="region of interest" description="Disordered" evidence="2">
    <location>
        <begin position="201"/>
        <end position="230"/>
    </location>
</feature>
<dbReference type="Proteomes" id="UP000287224">
    <property type="component" value="Unassembled WGS sequence"/>
</dbReference>
<dbReference type="SMART" id="SM00855">
    <property type="entry name" value="PGAM"/>
    <property type="match status" value="1"/>
</dbReference>
<dbReference type="SUPFAM" id="SSF53254">
    <property type="entry name" value="Phosphoglycerate mutase-like"/>
    <property type="match status" value="1"/>
</dbReference>
<protein>
    <submittedName>
        <fullName evidence="3">Phosphoglycerate mutase</fullName>
    </submittedName>
</protein>
<dbReference type="EMBL" id="BIFQ01000001">
    <property type="protein sequence ID" value="GCE03803.1"/>
    <property type="molecule type" value="Genomic_DNA"/>
</dbReference>
<dbReference type="InterPro" id="IPR029033">
    <property type="entry name" value="His_PPase_superfam"/>
</dbReference>
<evidence type="ECO:0000256" key="1">
    <source>
        <dbReference type="PIRSR" id="PIRSR613078-2"/>
    </source>
</evidence>
<comment type="caution">
    <text evidence="3">The sequence shown here is derived from an EMBL/GenBank/DDBJ whole genome shotgun (WGS) entry which is preliminary data.</text>
</comment>
<dbReference type="InterPro" id="IPR001345">
    <property type="entry name" value="PG/BPGM_mutase_AS"/>
</dbReference>
<name>A0A401ZAF2_9CHLR</name>
<dbReference type="PROSITE" id="PS00175">
    <property type="entry name" value="PG_MUTASE"/>
    <property type="match status" value="1"/>
</dbReference>
<dbReference type="InterPro" id="IPR050275">
    <property type="entry name" value="PGM_Phosphatase"/>
</dbReference>
<gene>
    <name evidence="3" type="ORF">KDAU_11320</name>
</gene>
<organism evidence="3 4">
    <name type="scientific">Dictyobacter aurantiacus</name>
    <dbReference type="NCBI Taxonomy" id="1936993"/>
    <lineage>
        <taxon>Bacteria</taxon>
        <taxon>Bacillati</taxon>
        <taxon>Chloroflexota</taxon>
        <taxon>Ktedonobacteria</taxon>
        <taxon>Ktedonobacterales</taxon>
        <taxon>Dictyobacteraceae</taxon>
        <taxon>Dictyobacter</taxon>
    </lineage>
</organism>
<sequence>MKQTLLIVRHGQTTWNVEHRLPGQLPGVSLTETGRQQATRLAEALRVLPLSSIISSPLERAYHTAEYLAQGRDLEIIREPDLMDTNVGPWAGQVIDELAKNDPAWKAYVKDPTVAPEGIETFPQVQQRVVAAVERWLAQENIGAYPVFVAHADVVKLLLAHYAGLNPAQAGVLTIDNASVSLVEISRDKPEESHPHVVAIGWNPHPGWLKAPEPEKPAPTDAQEAGEQKA</sequence>
<dbReference type="InterPro" id="IPR013078">
    <property type="entry name" value="His_Pase_superF_clade-1"/>
</dbReference>
<dbReference type="GO" id="GO:0016791">
    <property type="term" value="F:phosphatase activity"/>
    <property type="evidence" value="ECO:0007669"/>
    <property type="project" value="TreeGrafter"/>
</dbReference>
<accession>A0A401ZAF2</accession>
<dbReference type="PANTHER" id="PTHR48100:SF59">
    <property type="entry name" value="ADENOSYLCOBALAMIN_ALPHA-RIBAZOLE PHOSPHATASE"/>
    <property type="match status" value="1"/>
</dbReference>
<evidence type="ECO:0000313" key="3">
    <source>
        <dbReference type="EMBL" id="GCE03803.1"/>
    </source>
</evidence>
<reference evidence="4" key="1">
    <citation type="submission" date="2018-12" db="EMBL/GenBank/DDBJ databases">
        <title>Tengunoibacter tsumagoiensis gen. nov., sp. nov., Dictyobacter kobayashii sp. nov., D. alpinus sp. nov., and D. joshuensis sp. nov. and description of Dictyobacteraceae fam. nov. within the order Ktedonobacterales isolated from Tengu-no-mugimeshi.</title>
        <authorList>
            <person name="Wang C.M."/>
            <person name="Zheng Y."/>
            <person name="Sakai Y."/>
            <person name="Toyoda A."/>
            <person name="Minakuchi Y."/>
            <person name="Abe K."/>
            <person name="Yokota A."/>
            <person name="Yabe S."/>
        </authorList>
    </citation>
    <scope>NUCLEOTIDE SEQUENCE [LARGE SCALE GENOMIC DNA]</scope>
    <source>
        <strain evidence="4">S-27</strain>
    </source>
</reference>
<dbReference type="Gene3D" id="3.40.50.1240">
    <property type="entry name" value="Phosphoglycerate mutase-like"/>
    <property type="match status" value="1"/>
</dbReference>
<evidence type="ECO:0000313" key="4">
    <source>
        <dbReference type="Proteomes" id="UP000287224"/>
    </source>
</evidence>
<keyword evidence="4" id="KW-1185">Reference proteome</keyword>
<dbReference type="CDD" id="cd07067">
    <property type="entry name" value="HP_PGM_like"/>
    <property type="match status" value="1"/>
</dbReference>
<feature type="binding site" evidence="1">
    <location>
        <begin position="9"/>
        <end position="16"/>
    </location>
    <ligand>
        <name>substrate</name>
    </ligand>
</feature>